<dbReference type="Proteomes" id="UP001499987">
    <property type="component" value="Unassembled WGS sequence"/>
</dbReference>
<feature type="compositionally biased region" description="Low complexity" evidence="2">
    <location>
        <begin position="8"/>
        <end position="30"/>
    </location>
</feature>
<protein>
    <recommendedName>
        <fullName evidence="3">Acyl-CoA dehydrogenase C-terminal domain-containing protein</fullName>
    </recommendedName>
</protein>
<evidence type="ECO:0000256" key="1">
    <source>
        <dbReference type="ARBA" id="ARBA00023002"/>
    </source>
</evidence>
<feature type="domain" description="Acyl-CoA dehydrogenase C-terminal" evidence="3">
    <location>
        <begin position="28"/>
        <end position="78"/>
    </location>
</feature>
<keyword evidence="1" id="KW-0560">Oxidoreductase</keyword>
<accession>A0ABP4E5E4</accession>
<dbReference type="EMBL" id="BAAALD010000032">
    <property type="protein sequence ID" value="GAA1088867.1"/>
    <property type="molecule type" value="Genomic_DNA"/>
</dbReference>
<keyword evidence="5" id="KW-1185">Reference proteome</keyword>
<evidence type="ECO:0000313" key="5">
    <source>
        <dbReference type="Proteomes" id="UP001499987"/>
    </source>
</evidence>
<dbReference type="InterPro" id="IPR036250">
    <property type="entry name" value="AcylCo_DH-like_C"/>
</dbReference>
<dbReference type="Gene3D" id="1.20.140.10">
    <property type="entry name" value="Butyryl-CoA Dehydrogenase, subunit A, domain 3"/>
    <property type="match status" value="1"/>
</dbReference>
<organism evidence="4 5">
    <name type="scientific">Kitasatospora arboriphila</name>
    <dbReference type="NCBI Taxonomy" id="258052"/>
    <lineage>
        <taxon>Bacteria</taxon>
        <taxon>Bacillati</taxon>
        <taxon>Actinomycetota</taxon>
        <taxon>Actinomycetes</taxon>
        <taxon>Kitasatosporales</taxon>
        <taxon>Streptomycetaceae</taxon>
        <taxon>Kitasatospora</taxon>
    </lineage>
</organism>
<dbReference type="InterPro" id="IPR013107">
    <property type="entry name" value="Acyl-CoA_DH_C"/>
</dbReference>
<comment type="caution">
    <text evidence="4">The sequence shown here is derived from an EMBL/GenBank/DDBJ whole genome shotgun (WGS) entry which is preliminary data.</text>
</comment>
<dbReference type="Pfam" id="PF08028">
    <property type="entry name" value="Acyl-CoA_dh_2"/>
    <property type="match status" value="1"/>
</dbReference>
<name>A0ABP4E5E4_9ACTN</name>
<reference evidence="5" key="1">
    <citation type="journal article" date="2019" name="Int. J. Syst. Evol. Microbiol.">
        <title>The Global Catalogue of Microorganisms (GCM) 10K type strain sequencing project: providing services to taxonomists for standard genome sequencing and annotation.</title>
        <authorList>
            <consortium name="The Broad Institute Genomics Platform"/>
            <consortium name="The Broad Institute Genome Sequencing Center for Infectious Disease"/>
            <person name="Wu L."/>
            <person name="Ma J."/>
        </authorList>
    </citation>
    <scope>NUCLEOTIDE SEQUENCE [LARGE SCALE GENOMIC DNA]</scope>
    <source>
        <strain evidence="5">JCM 13002</strain>
    </source>
</reference>
<evidence type="ECO:0000259" key="3">
    <source>
        <dbReference type="Pfam" id="PF08028"/>
    </source>
</evidence>
<sequence length="103" mass="10389">MATADQTGGRAAQGEPGEQGAQQGAAWPAARSAAAQLLAGRAAATAVQQAVALSGSPGLSRRHPLERYLRDVLSSRAHFPPDDTVLDALAGAALERGGPHRAG</sequence>
<evidence type="ECO:0000313" key="4">
    <source>
        <dbReference type="EMBL" id="GAA1088867.1"/>
    </source>
</evidence>
<evidence type="ECO:0000256" key="2">
    <source>
        <dbReference type="SAM" id="MobiDB-lite"/>
    </source>
</evidence>
<dbReference type="SUPFAM" id="SSF47203">
    <property type="entry name" value="Acyl-CoA dehydrogenase C-terminal domain-like"/>
    <property type="match status" value="1"/>
</dbReference>
<proteinExistence type="predicted"/>
<gene>
    <name evidence="4" type="ORF">GCM10009663_35650</name>
</gene>
<feature type="region of interest" description="Disordered" evidence="2">
    <location>
        <begin position="1"/>
        <end position="30"/>
    </location>
</feature>